<evidence type="ECO:0000256" key="8">
    <source>
        <dbReference type="ARBA" id="ARBA00023320"/>
    </source>
</evidence>
<dbReference type="GO" id="GO:0005634">
    <property type="term" value="C:nucleus"/>
    <property type="evidence" value="ECO:0007669"/>
    <property type="project" value="UniProtKB-SubCell"/>
</dbReference>
<keyword evidence="13" id="KW-1185">Reference proteome</keyword>
<dbReference type="GO" id="GO:0005576">
    <property type="term" value="C:extracellular region"/>
    <property type="evidence" value="ECO:0007669"/>
    <property type="project" value="UniProtKB-SubCell"/>
</dbReference>
<evidence type="ECO:0000313" key="12">
    <source>
        <dbReference type="EMBL" id="KAB1273215.1"/>
    </source>
</evidence>
<evidence type="ECO:0000259" key="11">
    <source>
        <dbReference type="PROSITE" id="PS50804"/>
    </source>
</evidence>
<keyword evidence="4" id="KW-0964">Secreted</keyword>
<dbReference type="SUPFAM" id="SSF47353">
    <property type="entry name" value="Retrovirus capsid dimerization domain-like"/>
    <property type="match status" value="1"/>
</dbReference>
<evidence type="ECO:0000256" key="9">
    <source>
        <dbReference type="ARBA" id="ARBA00025486"/>
    </source>
</evidence>
<evidence type="ECO:0000313" key="13">
    <source>
        <dbReference type="Proteomes" id="UP000299084"/>
    </source>
</evidence>
<evidence type="ECO:0000256" key="3">
    <source>
        <dbReference type="ARBA" id="ARBA00016022"/>
    </source>
</evidence>
<sequence length="348" mass="37162">MESWRCCPASPMEAPAVQPVKQEGLAAEGLRLDSPWHRFRHFHLGDAPGPREALGLLRALCRDWLRPEVHTKEQMLELLVLEQFLSALPADIQAWVCSRRPQSGEEAVVLLEELWELAGGQGLQTGHGKPSGSCFSSEGSVQGAPSGCRRGAAARFPHVREPLPRPVADFLLHAILLPPPPLPSGGIKAGVMQELGPRPERELGRAASCSECSVASSARPGPQMAPSVCLVLLAVLLSLAETPASAPVPRGRGGWTLNSAGYLLGPVLHPPPRADGGREEKMALGALDLWKAIDGLPHSQSQLASRRGLRETFAKPEIGGLGVLGEKVPKEEDFLQSEVSPNVRSSSS</sequence>
<evidence type="ECO:0000256" key="10">
    <source>
        <dbReference type="PROSITE-ProRule" id="PRU00187"/>
    </source>
</evidence>
<keyword evidence="5" id="KW-0165">Cleavage on pair of basic residues</keyword>
<dbReference type="GO" id="GO:0050829">
    <property type="term" value="P:defense response to Gram-negative bacterium"/>
    <property type="evidence" value="ECO:0007669"/>
    <property type="project" value="TreeGrafter"/>
</dbReference>
<protein>
    <recommendedName>
        <fullName evidence="3">Galanin-like peptide</fullName>
    </recommendedName>
</protein>
<dbReference type="Gene3D" id="1.10.4020.10">
    <property type="entry name" value="DNA breaking-rejoining enzymes"/>
    <property type="match status" value="1"/>
</dbReference>
<dbReference type="PROSITE" id="PS00861">
    <property type="entry name" value="GALANIN"/>
    <property type="match status" value="1"/>
</dbReference>
<keyword evidence="6" id="KW-0372">Hormone</keyword>
<dbReference type="PROSITE" id="PS50804">
    <property type="entry name" value="SCAN_BOX"/>
    <property type="match status" value="1"/>
</dbReference>
<feature type="domain" description="SCAN box" evidence="11">
    <location>
        <begin position="38"/>
        <end position="114"/>
    </location>
</feature>
<dbReference type="SMART" id="SM00431">
    <property type="entry name" value="SCAN"/>
    <property type="match status" value="1"/>
</dbReference>
<dbReference type="InterPro" id="IPR038269">
    <property type="entry name" value="SCAN_sf"/>
</dbReference>
<accession>A0A5N4DQ39</accession>
<evidence type="ECO:0000256" key="4">
    <source>
        <dbReference type="ARBA" id="ARBA00022525"/>
    </source>
</evidence>
<dbReference type="GO" id="GO:0061844">
    <property type="term" value="P:antimicrobial humoral immune response mediated by antimicrobial peptide"/>
    <property type="evidence" value="ECO:0007669"/>
    <property type="project" value="TreeGrafter"/>
</dbReference>
<dbReference type="FunFam" id="1.10.4020.10:FF:000001">
    <property type="entry name" value="zinc finger protein 263 isoform X1"/>
    <property type="match status" value="1"/>
</dbReference>
<dbReference type="AlphaFoldDB" id="A0A5N4DQ39"/>
<reference evidence="12 13" key="1">
    <citation type="journal article" date="2019" name="Mol. Ecol. Resour.">
        <title>Improving Illumina assemblies with Hi-C and long reads: an example with the North African dromedary.</title>
        <authorList>
            <person name="Elbers J.P."/>
            <person name="Rogers M.F."/>
            <person name="Perelman P.L."/>
            <person name="Proskuryakova A.A."/>
            <person name="Serdyukova N.A."/>
            <person name="Johnson W.E."/>
            <person name="Horin P."/>
            <person name="Corander J."/>
            <person name="Murphy D."/>
            <person name="Burger P.A."/>
        </authorList>
    </citation>
    <scope>NUCLEOTIDE SEQUENCE [LARGE SCALE GENOMIC DNA]</scope>
    <source>
        <strain evidence="12">Drom800</strain>
        <tissue evidence="12">Blood</tissue>
    </source>
</reference>
<comment type="similarity">
    <text evidence="2">Belongs to the galanin family.</text>
</comment>
<dbReference type="GO" id="GO:0005179">
    <property type="term" value="F:hormone activity"/>
    <property type="evidence" value="ECO:0007669"/>
    <property type="project" value="UniProtKB-KW"/>
</dbReference>
<dbReference type="InterPro" id="IPR008174">
    <property type="entry name" value="Galanin"/>
</dbReference>
<keyword evidence="8" id="KW-0527">Neuropeptide</keyword>
<dbReference type="InterPro" id="IPR039244">
    <property type="entry name" value="GALP"/>
</dbReference>
<evidence type="ECO:0000256" key="6">
    <source>
        <dbReference type="ARBA" id="ARBA00022702"/>
    </source>
</evidence>
<dbReference type="CDD" id="cd07936">
    <property type="entry name" value="SCAN"/>
    <property type="match status" value="1"/>
</dbReference>
<dbReference type="EMBL" id="JWIN03000009">
    <property type="protein sequence ID" value="KAB1273215.1"/>
    <property type="molecule type" value="Genomic_DNA"/>
</dbReference>
<evidence type="ECO:0000256" key="1">
    <source>
        <dbReference type="ARBA" id="ARBA00004613"/>
    </source>
</evidence>
<dbReference type="PANTHER" id="PTHR20950:SF1">
    <property type="entry name" value="GALANIN-LIKE PEPTIDE"/>
    <property type="match status" value="1"/>
</dbReference>
<evidence type="ECO:0000256" key="5">
    <source>
        <dbReference type="ARBA" id="ARBA00022685"/>
    </source>
</evidence>
<proteinExistence type="inferred from homology"/>
<gene>
    <name evidence="12" type="ORF">Cadr_000012282</name>
</gene>
<comment type="subcellular location">
    <subcellularLocation>
        <location evidence="10">Nucleus</location>
    </subcellularLocation>
    <subcellularLocation>
        <location evidence="1">Secreted</location>
    </subcellularLocation>
</comment>
<evidence type="ECO:0000256" key="7">
    <source>
        <dbReference type="ARBA" id="ARBA00022729"/>
    </source>
</evidence>
<dbReference type="InterPro" id="IPR003309">
    <property type="entry name" value="SCAN_dom"/>
</dbReference>
<dbReference type="Pfam" id="PF02023">
    <property type="entry name" value="SCAN"/>
    <property type="match status" value="1"/>
</dbReference>
<comment type="function">
    <text evidence="9">Hypothalamic neuropeptide which binds to the G-protein-coupled galanin receptors (GALR1, GALR2 and GALR3). Involved in a large number of putative physiological functions in CNS homeostatic processes, including the regulation of gonadotropin-releasing hormone secretion.</text>
</comment>
<dbReference type="Pfam" id="PF01296">
    <property type="entry name" value="Galanin"/>
    <property type="match status" value="1"/>
</dbReference>
<dbReference type="STRING" id="9838.ENSCDRP00005015596"/>
<organism evidence="12 13">
    <name type="scientific">Camelus dromedarius</name>
    <name type="common">Dromedary</name>
    <name type="synonym">Arabian camel</name>
    <dbReference type="NCBI Taxonomy" id="9838"/>
    <lineage>
        <taxon>Eukaryota</taxon>
        <taxon>Metazoa</taxon>
        <taxon>Chordata</taxon>
        <taxon>Craniata</taxon>
        <taxon>Vertebrata</taxon>
        <taxon>Euteleostomi</taxon>
        <taxon>Mammalia</taxon>
        <taxon>Eutheria</taxon>
        <taxon>Laurasiatheria</taxon>
        <taxon>Artiodactyla</taxon>
        <taxon>Tylopoda</taxon>
        <taxon>Camelidae</taxon>
        <taxon>Camelus</taxon>
    </lineage>
</organism>
<name>A0A5N4DQ39_CAMDR</name>
<keyword evidence="7" id="KW-0732">Signal</keyword>
<keyword evidence="10" id="KW-0539">Nucleus</keyword>
<dbReference type="PANTHER" id="PTHR20950">
    <property type="entry name" value="GALANIN-RELATED PEPTIDE"/>
    <property type="match status" value="1"/>
</dbReference>
<dbReference type="Proteomes" id="UP000299084">
    <property type="component" value="Unassembled WGS sequence"/>
</dbReference>
<dbReference type="GO" id="GO:0007218">
    <property type="term" value="P:neuropeptide signaling pathway"/>
    <property type="evidence" value="ECO:0007669"/>
    <property type="project" value="UniProtKB-KW"/>
</dbReference>
<dbReference type="GO" id="GO:0042595">
    <property type="term" value="P:behavioral response to starvation"/>
    <property type="evidence" value="ECO:0007669"/>
    <property type="project" value="TreeGrafter"/>
</dbReference>
<evidence type="ECO:0000256" key="2">
    <source>
        <dbReference type="ARBA" id="ARBA00006871"/>
    </source>
</evidence>
<comment type="caution">
    <text evidence="12">The sequence shown here is derived from an EMBL/GenBank/DDBJ whole genome shotgun (WGS) entry which is preliminary data.</text>
</comment>